<accession>A0ABM8HUC6</accession>
<dbReference type="PANTHER" id="PTHR11808:SF80">
    <property type="entry name" value="CYSTATHIONINE GAMMA-LYASE"/>
    <property type="match status" value="1"/>
</dbReference>
<dbReference type="Gene3D" id="3.90.1150.10">
    <property type="entry name" value="Aspartate Aminotransferase, domain 1"/>
    <property type="match status" value="1"/>
</dbReference>
<evidence type="ECO:0000256" key="1">
    <source>
        <dbReference type="ARBA" id="ARBA00001933"/>
    </source>
</evidence>
<dbReference type="RefSeq" id="WP_221251663.1">
    <property type="nucleotide sequence ID" value="NZ_AP024355.1"/>
</dbReference>
<reference evidence="3 4" key="1">
    <citation type="journal article" date="2016" name="C (Basel)">
        <title>Selective Growth of and Electricity Production by Marine Exoelectrogenic Bacteria in Self-Aggregated Hydrogel of Microbially Reduced Graphene Oxide.</title>
        <authorList>
            <person name="Yoshida N."/>
            <person name="Goto Y."/>
            <person name="Miyata Y."/>
        </authorList>
    </citation>
    <scope>NUCLEOTIDE SEQUENCE [LARGE SCALE GENOMIC DNA]</scope>
    <source>
        <strain evidence="3 4">NIT-T3</strain>
    </source>
</reference>
<gene>
    <name evidence="3" type="ORF">DESUT3_13120</name>
</gene>
<dbReference type="InterPro" id="IPR000277">
    <property type="entry name" value="Cys/Met-Metab_PyrdxlP-dep_enz"/>
</dbReference>
<dbReference type="PANTHER" id="PTHR11808">
    <property type="entry name" value="TRANS-SULFURATION ENZYME FAMILY MEMBER"/>
    <property type="match status" value="1"/>
</dbReference>
<dbReference type="Gene3D" id="3.40.640.10">
    <property type="entry name" value="Type I PLP-dependent aspartate aminotransferase-like (Major domain)"/>
    <property type="match status" value="1"/>
</dbReference>
<dbReference type="Proteomes" id="UP001319827">
    <property type="component" value="Chromosome"/>
</dbReference>
<evidence type="ECO:0000313" key="3">
    <source>
        <dbReference type="EMBL" id="BCR04243.1"/>
    </source>
</evidence>
<dbReference type="InterPro" id="IPR015422">
    <property type="entry name" value="PyrdxlP-dep_Trfase_small"/>
</dbReference>
<evidence type="ECO:0008006" key="5">
    <source>
        <dbReference type="Google" id="ProtNLM"/>
    </source>
</evidence>
<proteinExistence type="predicted"/>
<sequence>MTTPMQQLSPLRNTTQAEEPEALAEEQLRHFGIDPRGEYGQTLLRLTRSLYEAQAGTAELWRITTATLGRLDRGDRIAYFNAKRFVSFQLAKILDTLQNPLRSTYQSISVREHGFACKGAYPLFDNVAAIFSSTPVITRTATYLFACTEWVEDAFKGREPLLEIYSRLLNPTSISLANHMVDLEAGPMAGQYLAWNFNSGMAAIDGVLAHLVGARDVVLASRNVYGGTYQLLHDWYGKKSNLDLAIEWFDGFDGAAFAAALAATRKKYASRLAEGRRIYVYLESPCNPHGNVLDVPEISRLAHREGSLVICDATVGTPFLQPVLRRADPAERPDFVIHSYTKDLCGSGTTTAGVVIARNERMFLPKGESATIDGPDGRPETIPWDETLFWNVYYVKGAFLDADKAFEVLSGLRTFESRVLQKGINTLVLARALDRHPDINVHSPAAEGHPNAPLRERLMYLGLPAPLFTIDFEGGGGHPPVPRESFKRFFDWLEPAVGLQVSLGQTNTIALCPALTSHSELSAQALAEAGIAPTTIRISVGLEDPRVLIAHFLKAAELTIEPAVPGFCAGFPTGEEIDRLYRGIYLEYHRRFIDAQPDFAELAT</sequence>
<dbReference type="Pfam" id="PF01053">
    <property type="entry name" value="Cys_Met_Meta_PP"/>
    <property type="match status" value="1"/>
</dbReference>
<dbReference type="InterPro" id="IPR015424">
    <property type="entry name" value="PyrdxlP-dep_Trfase"/>
</dbReference>
<organism evidence="3 4">
    <name type="scientific">Desulfuromonas versatilis</name>
    <dbReference type="NCBI Taxonomy" id="2802975"/>
    <lineage>
        <taxon>Bacteria</taxon>
        <taxon>Pseudomonadati</taxon>
        <taxon>Thermodesulfobacteriota</taxon>
        <taxon>Desulfuromonadia</taxon>
        <taxon>Desulfuromonadales</taxon>
        <taxon>Desulfuromonadaceae</taxon>
        <taxon>Desulfuromonas</taxon>
    </lineage>
</organism>
<evidence type="ECO:0000313" key="4">
    <source>
        <dbReference type="Proteomes" id="UP001319827"/>
    </source>
</evidence>
<comment type="cofactor">
    <cofactor evidence="1">
        <name>pyridoxal 5'-phosphate</name>
        <dbReference type="ChEBI" id="CHEBI:597326"/>
    </cofactor>
</comment>
<evidence type="ECO:0000256" key="2">
    <source>
        <dbReference type="ARBA" id="ARBA00022898"/>
    </source>
</evidence>
<reference evidence="3 4" key="2">
    <citation type="journal article" date="2021" name="Int. J. Syst. Evol. Microbiol.">
        <title>Isolation and Polyphasic Characterization of Desulfuromonas versatilis sp. Nov., an Electrogenic Bacteria Capable of Versatile Metabolism Isolated from a Graphene Oxide-Reducing Enrichment Culture.</title>
        <authorList>
            <person name="Xie L."/>
            <person name="Yoshida N."/>
            <person name="Ishii S."/>
            <person name="Meng L."/>
        </authorList>
    </citation>
    <scope>NUCLEOTIDE SEQUENCE [LARGE SCALE GENOMIC DNA]</scope>
    <source>
        <strain evidence="3 4">NIT-T3</strain>
    </source>
</reference>
<keyword evidence="2" id="KW-0663">Pyridoxal phosphate</keyword>
<protein>
    <recommendedName>
        <fullName evidence="5">Cys/Met metabolism pyridoxal-phosphate-dependent enzyme</fullName>
    </recommendedName>
</protein>
<dbReference type="InterPro" id="IPR015421">
    <property type="entry name" value="PyrdxlP-dep_Trfase_major"/>
</dbReference>
<name>A0ABM8HUC6_9BACT</name>
<dbReference type="SUPFAM" id="SSF53383">
    <property type="entry name" value="PLP-dependent transferases"/>
    <property type="match status" value="1"/>
</dbReference>
<dbReference type="EMBL" id="AP024355">
    <property type="protein sequence ID" value="BCR04243.1"/>
    <property type="molecule type" value="Genomic_DNA"/>
</dbReference>
<keyword evidence="4" id="KW-1185">Reference proteome</keyword>